<feature type="transmembrane region" description="Helical" evidence="7">
    <location>
        <begin position="43"/>
        <end position="67"/>
    </location>
</feature>
<dbReference type="Gene3D" id="1.10.287.950">
    <property type="entry name" value="Methyl-accepting chemotaxis protein"/>
    <property type="match status" value="1"/>
</dbReference>
<keyword evidence="6" id="KW-0175">Coiled coil</keyword>
<feature type="domain" description="HAMP" evidence="9">
    <location>
        <begin position="65"/>
        <end position="117"/>
    </location>
</feature>
<keyword evidence="3 5" id="KW-0807">Transducer</keyword>
<dbReference type="Gene3D" id="6.10.340.10">
    <property type="match status" value="1"/>
</dbReference>
<evidence type="ECO:0000256" key="3">
    <source>
        <dbReference type="ARBA" id="ARBA00023224"/>
    </source>
</evidence>
<evidence type="ECO:0000256" key="4">
    <source>
        <dbReference type="ARBA" id="ARBA00029447"/>
    </source>
</evidence>
<dbReference type="PANTHER" id="PTHR32089:SF112">
    <property type="entry name" value="LYSOZYME-LIKE PROTEIN-RELATED"/>
    <property type="match status" value="1"/>
</dbReference>
<accession>A0A2N3G6N4</accession>
<dbReference type="PROSITE" id="PS50885">
    <property type="entry name" value="HAMP"/>
    <property type="match status" value="1"/>
</dbReference>
<name>A0A2N3G6N4_9ACTN</name>
<dbReference type="Pfam" id="PF00015">
    <property type="entry name" value="MCPsignal"/>
    <property type="match status" value="1"/>
</dbReference>
<evidence type="ECO:0000256" key="6">
    <source>
        <dbReference type="SAM" id="Coils"/>
    </source>
</evidence>
<evidence type="ECO:0000259" key="8">
    <source>
        <dbReference type="PROSITE" id="PS50111"/>
    </source>
</evidence>
<evidence type="ECO:0000256" key="5">
    <source>
        <dbReference type="PROSITE-ProRule" id="PRU00284"/>
    </source>
</evidence>
<dbReference type="EMBL" id="PHEX01000025">
    <property type="protein sequence ID" value="PKQ28244.1"/>
    <property type="molecule type" value="Genomic_DNA"/>
</dbReference>
<dbReference type="CDD" id="cd06225">
    <property type="entry name" value="HAMP"/>
    <property type="match status" value="1"/>
</dbReference>
<evidence type="ECO:0000313" key="11">
    <source>
        <dbReference type="Proteomes" id="UP000233654"/>
    </source>
</evidence>
<feature type="domain" description="Methyl-accepting transducer" evidence="8">
    <location>
        <begin position="136"/>
        <end position="372"/>
    </location>
</feature>
<sequence length="425" mass="45279">MISDFSIKRKIIMIGIVHGLISLGAVISLLAKFANLSTLNLLLLSVILFVVVLVGETIYVLIIHWAFKTALNPVIEFSHSIASGDMTAHLRSSSNDIIGQLIDAENAMVDGLRIILEKLREASTHVSSTAEELAASSDEVMASAQEVSSTVEQISRGAESQARSVEETSEIISEIADMASNVADQAKSSAETGRAANEIARAGSLSAENAATRILEMKQAMDSATGIMQGLSDRSMQIGLIVDVITHIAEQTNMLALNAAIEASRAGEHGRGFAVVAEEVRNLAESSRKAADQISRMIKDTESETARALKAVDSGKGIIDSSIDVIQSTLDALMHVAQIVEDMAIGAESVYRASEAQRDGSDRVVKSSHDIAAIAEEAAAGTQEASAAANQQTASMEEMRASIQELARLSIEMKKLVDDFKLQEE</sequence>
<dbReference type="InterPro" id="IPR003660">
    <property type="entry name" value="HAMP_dom"/>
</dbReference>
<evidence type="ECO:0000313" key="10">
    <source>
        <dbReference type="EMBL" id="PKQ28244.1"/>
    </source>
</evidence>
<reference evidence="10 11" key="1">
    <citation type="journal article" date="2017" name="ISME J.">
        <title>Potential for microbial H2 and metal transformations associated with novel bacteria and archaea in deep terrestrial subsurface sediments.</title>
        <authorList>
            <person name="Hernsdorf A.W."/>
            <person name="Amano Y."/>
            <person name="Miyakawa K."/>
            <person name="Ise K."/>
            <person name="Suzuki Y."/>
            <person name="Anantharaman K."/>
            <person name="Probst A."/>
            <person name="Burstein D."/>
            <person name="Thomas B.C."/>
            <person name="Banfield J.F."/>
        </authorList>
    </citation>
    <scope>NUCLEOTIDE SEQUENCE [LARGE SCALE GENOMIC DNA]</scope>
    <source>
        <strain evidence="10">HGW-Actinobacteria-3</strain>
    </source>
</reference>
<evidence type="ECO:0008006" key="12">
    <source>
        <dbReference type="Google" id="ProtNLM"/>
    </source>
</evidence>
<comment type="similarity">
    <text evidence="4">Belongs to the methyl-accepting chemotaxis (MCP) protein family.</text>
</comment>
<dbReference type="PROSITE" id="PS50111">
    <property type="entry name" value="CHEMOTAXIS_TRANSDUC_2"/>
    <property type="match status" value="1"/>
</dbReference>
<dbReference type="SUPFAM" id="SSF58104">
    <property type="entry name" value="Methyl-accepting chemotaxis protein (MCP) signaling domain"/>
    <property type="match status" value="1"/>
</dbReference>
<dbReference type="PANTHER" id="PTHR32089">
    <property type="entry name" value="METHYL-ACCEPTING CHEMOTAXIS PROTEIN MCPB"/>
    <property type="match status" value="1"/>
</dbReference>
<comment type="caution">
    <text evidence="10">The sequence shown here is derived from an EMBL/GenBank/DDBJ whole genome shotgun (WGS) entry which is preliminary data.</text>
</comment>
<keyword evidence="2 7" id="KW-1133">Transmembrane helix</keyword>
<feature type="transmembrane region" description="Helical" evidence="7">
    <location>
        <begin position="12"/>
        <end position="31"/>
    </location>
</feature>
<dbReference type="SMART" id="SM00283">
    <property type="entry name" value="MA"/>
    <property type="match status" value="1"/>
</dbReference>
<dbReference type="GO" id="GO:0007165">
    <property type="term" value="P:signal transduction"/>
    <property type="evidence" value="ECO:0007669"/>
    <property type="project" value="UniProtKB-KW"/>
</dbReference>
<proteinExistence type="inferred from homology"/>
<dbReference type="GO" id="GO:0016020">
    <property type="term" value="C:membrane"/>
    <property type="evidence" value="ECO:0007669"/>
    <property type="project" value="InterPro"/>
</dbReference>
<keyword evidence="1 7" id="KW-0812">Transmembrane</keyword>
<organism evidence="10 11">
    <name type="scientific">Candidatus Anoxymicrobium japonicum</name>
    <dbReference type="NCBI Taxonomy" id="2013648"/>
    <lineage>
        <taxon>Bacteria</taxon>
        <taxon>Bacillati</taxon>
        <taxon>Actinomycetota</taxon>
        <taxon>Candidatus Geothermincolia</taxon>
        <taxon>Candidatus Geothermincolales</taxon>
        <taxon>Candidatus Anoxymicrobiaceae</taxon>
        <taxon>Candidatus Anoxymicrobium</taxon>
    </lineage>
</organism>
<feature type="coiled-coil region" evidence="6">
    <location>
        <begin position="389"/>
        <end position="419"/>
    </location>
</feature>
<gene>
    <name evidence="10" type="ORF">CVT63_03705</name>
</gene>
<evidence type="ECO:0000256" key="2">
    <source>
        <dbReference type="ARBA" id="ARBA00022989"/>
    </source>
</evidence>
<evidence type="ECO:0000256" key="1">
    <source>
        <dbReference type="ARBA" id="ARBA00022692"/>
    </source>
</evidence>
<keyword evidence="7" id="KW-0472">Membrane</keyword>
<dbReference type="InterPro" id="IPR004089">
    <property type="entry name" value="MCPsignal_dom"/>
</dbReference>
<evidence type="ECO:0000256" key="7">
    <source>
        <dbReference type="SAM" id="Phobius"/>
    </source>
</evidence>
<dbReference type="AlphaFoldDB" id="A0A2N3G6N4"/>
<dbReference type="Proteomes" id="UP000233654">
    <property type="component" value="Unassembled WGS sequence"/>
</dbReference>
<evidence type="ECO:0000259" key="9">
    <source>
        <dbReference type="PROSITE" id="PS50885"/>
    </source>
</evidence>
<protein>
    <recommendedName>
        <fullName evidence="12">Methyl-accepting chemotaxis protein</fullName>
    </recommendedName>
</protein>